<sequence length="168" mass="18519">MFDMSDGTSKHADREGPADQPAPGVPSVPPSNAAFLLMTLGQRIRDRVDRDLRAHRISLRHLSALGHLHRRPGISYSELARRAHVTPQSMMATLRNLEERDAVKRSSDPGRGRTATLHLTAEGHRLREQGQSILAQAEAELLAEVPPELHQCFIDALGNALRASFEPS</sequence>
<dbReference type="InterPro" id="IPR039422">
    <property type="entry name" value="MarR/SlyA-like"/>
</dbReference>
<evidence type="ECO:0000313" key="3">
    <source>
        <dbReference type="EMBL" id="ADJ48252.1"/>
    </source>
</evidence>
<dbReference type="Gene3D" id="1.10.10.10">
    <property type="entry name" value="Winged helix-like DNA-binding domain superfamily/Winged helix DNA-binding domain"/>
    <property type="match status" value="1"/>
</dbReference>
<evidence type="ECO:0000259" key="2">
    <source>
        <dbReference type="PROSITE" id="PS50995"/>
    </source>
</evidence>
<proteinExistence type="predicted"/>
<feature type="domain" description="HTH marR-type" evidence="2">
    <location>
        <begin position="30"/>
        <end position="162"/>
    </location>
</feature>
<feature type="compositionally biased region" description="Basic and acidic residues" evidence="1">
    <location>
        <begin position="8"/>
        <end position="17"/>
    </location>
</feature>
<evidence type="ECO:0000313" key="4">
    <source>
        <dbReference type="Proteomes" id="UP000000328"/>
    </source>
</evidence>
<dbReference type="SMART" id="SM00347">
    <property type="entry name" value="HTH_MARR"/>
    <property type="match status" value="1"/>
</dbReference>
<gene>
    <name evidence="3" type="ordered locus">AMED_6521</name>
</gene>
<dbReference type="Proteomes" id="UP000000328">
    <property type="component" value="Chromosome"/>
</dbReference>
<protein>
    <submittedName>
        <fullName evidence="3">MarR family transcriptional regulator</fullName>
    </submittedName>
</protein>
<dbReference type="Pfam" id="PF12802">
    <property type="entry name" value="MarR_2"/>
    <property type="match status" value="1"/>
</dbReference>
<dbReference type="SUPFAM" id="SSF46785">
    <property type="entry name" value="Winged helix' DNA-binding domain"/>
    <property type="match status" value="1"/>
</dbReference>
<feature type="region of interest" description="Disordered" evidence="1">
    <location>
        <begin position="1"/>
        <end position="30"/>
    </location>
</feature>
<dbReference type="EMBL" id="CP002000">
    <property type="protein sequence ID" value="ADJ48252.1"/>
    <property type="molecule type" value="Genomic_DNA"/>
</dbReference>
<dbReference type="PATRIC" id="fig|749927.5.peg.6779"/>
<dbReference type="HOGENOM" id="CLU_143479_0_0_11"/>
<evidence type="ECO:0000256" key="1">
    <source>
        <dbReference type="SAM" id="MobiDB-lite"/>
    </source>
</evidence>
<dbReference type="GO" id="GO:0006950">
    <property type="term" value="P:response to stress"/>
    <property type="evidence" value="ECO:0007669"/>
    <property type="project" value="TreeGrafter"/>
</dbReference>
<dbReference type="InterPro" id="IPR036390">
    <property type="entry name" value="WH_DNA-bd_sf"/>
</dbReference>
<dbReference type="PROSITE" id="PS50995">
    <property type="entry name" value="HTH_MARR_2"/>
    <property type="match status" value="1"/>
</dbReference>
<organism evidence="3 4">
    <name type="scientific">Amycolatopsis mediterranei (strain U-32)</name>
    <dbReference type="NCBI Taxonomy" id="749927"/>
    <lineage>
        <taxon>Bacteria</taxon>
        <taxon>Bacillati</taxon>
        <taxon>Actinomycetota</taxon>
        <taxon>Actinomycetes</taxon>
        <taxon>Pseudonocardiales</taxon>
        <taxon>Pseudonocardiaceae</taxon>
        <taxon>Amycolatopsis</taxon>
    </lineage>
</organism>
<reference evidence="3 4" key="1">
    <citation type="journal article" date="2010" name="Cell Res.">
        <title>Complete genome sequence of the rifamycin SV-producing Amycolatopsis mediterranei U32 revealed its genetic characteristics in phylogeny and metabolism.</title>
        <authorList>
            <person name="Zhao W."/>
            <person name="Zhong Y."/>
            <person name="Yuan H."/>
            <person name="Wang J."/>
            <person name="Zheng H."/>
            <person name="Wang Y."/>
            <person name="Cen X."/>
            <person name="Xu F."/>
            <person name="Bai J."/>
            <person name="Han X."/>
            <person name="Lu G."/>
            <person name="Zhu Y."/>
            <person name="Shao Z."/>
            <person name="Yan H."/>
            <person name="Li C."/>
            <person name="Peng N."/>
            <person name="Zhang Z."/>
            <person name="Zhang Y."/>
            <person name="Lin W."/>
            <person name="Fan Y."/>
            <person name="Qin Z."/>
            <person name="Hu Y."/>
            <person name="Zhu B."/>
            <person name="Wang S."/>
            <person name="Ding X."/>
            <person name="Zhao G.P."/>
        </authorList>
    </citation>
    <scope>NUCLEOTIDE SEQUENCE [LARGE SCALE GENOMIC DNA]</scope>
    <source>
        <strain evidence="4">U-32</strain>
    </source>
</reference>
<dbReference type="KEGG" id="amd:AMED_6521"/>
<dbReference type="AlphaFoldDB" id="A0A0H3DDG9"/>
<name>A0A0H3DDG9_AMYMU</name>
<dbReference type="eggNOG" id="COG1846">
    <property type="taxonomic scope" value="Bacteria"/>
</dbReference>
<dbReference type="OrthoDB" id="3177763at2"/>
<dbReference type="PANTHER" id="PTHR33164">
    <property type="entry name" value="TRANSCRIPTIONAL REGULATOR, MARR FAMILY"/>
    <property type="match status" value="1"/>
</dbReference>
<dbReference type="GO" id="GO:0003700">
    <property type="term" value="F:DNA-binding transcription factor activity"/>
    <property type="evidence" value="ECO:0007669"/>
    <property type="project" value="InterPro"/>
</dbReference>
<dbReference type="InterPro" id="IPR036388">
    <property type="entry name" value="WH-like_DNA-bd_sf"/>
</dbReference>
<dbReference type="InterPro" id="IPR000835">
    <property type="entry name" value="HTH_MarR-typ"/>
</dbReference>
<dbReference type="PANTHER" id="PTHR33164:SF43">
    <property type="entry name" value="HTH-TYPE TRANSCRIPTIONAL REPRESSOR YETL"/>
    <property type="match status" value="1"/>
</dbReference>
<accession>A0A0H3DDG9</accession>